<gene>
    <name evidence="1" type="ORF">DV711_00060</name>
</gene>
<comment type="caution">
    <text evidence="1">The sequence shown here is derived from an EMBL/GenBank/DDBJ whole genome shotgun (WGS) entry which is preliminary data.</text>
</comment>
<dbReference type="EMBL" id="QQOH01000001">
    <property type="protein sequence ID" value="RDE24039.1"/>
    <property type="molecule type" value="Genomic_DNA"/>
</dbReference>
<name>A0A369WSI2_9GAMM</name>
<keyword evidence="2" id="KW-1185">Reference proteome</keyword>
<evidence type="ECO:0000313" key="1">
    <source>
        <dbReference type="EMBL" id="RDE24039.1"/>
    </source>
</evidence>
<accession>A0A369WSI2</accession>
<dbReference type="AlphaFoldDB" id="A0A369WSI2"/>
<dbReference type="Proteomes" id="UP000253769">
    <property type="component" value="Unassembled WGS sequence"/>
</dbReference>
<proteinExistence type="predicted"/>
<organism evidence="1 2">
    <name type="scientific">Motiliproteus coralliicola</name>
    <dbReference type="NCBI Taxonomy" id="2283196"/>
    <lineage>
        <taxon>Bacteria</taxon>
        <taxon>Pseudomonadati</taxon>
        <taxon>Pseudomonadota</taxon>
        <taxon>Gammaproteobacteria</taxon>
        <taxon>Oceanospirillales</taxon>
        <taxon>Oceanospirillaceae</taxon>
        <taxon>Motiliproteus</taxon>
    </lineage>
</organism>
<sequence length="235" mass="27127">MSTTLRQIEQANRTLRRRWNRPHQGFGSGTDPRTSDAGLLQSLYGNMERASHFQWLNGGRTLIDKTYLAMLWAALELDAPWIGNDKVAANLDNFIREHLAPIWSELDDLEHEARHELSVELVELACDALFGSQKNYVFASQLLLFLCPQLPIFAVTESQLTEQFDYREYHQQCRNQMALNLPLLASQPLPKQQPETPHLSLLLSQTDWWVRRLQTQLQTLNSTSEESRPEQQRSA</sequence>
<dbReference type="OrthoDB" id="6865224at2"/>
<protein>
    <submittedName>
        <fullName evidence="1">Uncharacterized protein</fullName>
    </submittedName>
</protein>
<evidence type="ECO:0000313" key="2">
    <source>
        <dbReference type="Proteomes" id="UP000253769"/>
    </source>
</evidence>
<reference evidence="1 2" key="1">
    <citation type="submission" date="2018-07" db="EMBL/GenBank/DDBJ databases">
        <title>Motiliproteus coralliicola sp. nov., a bacterium isolated from Coral.</title>
        <authorList>
            <person name="Wang G."/>
        </authorList>
    </citation>
    <scope>NUCLEOTIDE SEQUENCE [LARGE SCALE GENOMIC DNA]</scope>
    <source>
        <strain evidence="1 2">C34</strain>
    </source>
</reference>
<dbReference type="RefSeq" id="WP_114693620.1">
    <property type="nucleotide sequence ID" value="NZ_QQOH01000001.1"/>
</dbReference>